<evidence type="ECO:0000256" key="1">
    <source>
        <dbReference type="SAM" id="MobiDB-lite"/>
    </source>
</evidence>
<sequence>MHAVQFAPVPPDGGGVIPVAVHGYQSKRSGARPCRCRTSRHHAASAGHRTAP</sequence>
<feature type="compositionally biased region" description="Basic residues" evidence="1">
    <location>
        <begin position="34"/>
        <end position="43"/>
    </location>
</feature>
<proteinExistence type="predicted"/>
<evidence type="ECO:0000313" key="3">
    <source>
        <dbReference type="Proteomes" id="UP000001574"/>
    </source>
</evidence>
<feature type="region of interest" description="Disordered" evidence="1">
    <location>
        <begin position="27"/>
        <end position="52"/>
    </location>
</feature>
<reference evidence="2 3" key="1">
    <citation type="submission" date="2006-10" db="EMBL/GenBank/DDBJ databases">
        <authorList>
            <person name="Fleischmann R.D."/>
            <person name="Dodson R.J."/>
            <person name="Haft D.H."/>
            <person name="Merkel J.S."/>
            <person name="Nelson W.C."/>
            <person name="Fraser C.M."/>
        </authorList>
    </citation>
    <scope>NUCLEOTIDE SEQUENCE [LARGE SCALE GENOMIC DNA]</scope>
    <source>
        <strain evidence="2 3">104</strain>
    </source>
</reference>
<dbReference type="AlphaFoldDB" id="A0A0H2ZX45"/>
<protein>
    <submittedName>
        <fullName evidence="2">Uncharacterized protein</fullName>
    </submittedName>
</protein>
<evidence type="ECO:0000313" key="2">
    <source>
        <dbReference type="EMBL" id="ABK66231.1"/>
    </source>
</evidence>
<dbReference type="EMBL" id="CP000479">
    <property type="protein sequence ID" value="ABK66231.1"/>
    <property type="molecule type" value="Genomic_DNA"/>
</dbReference>
<name>A0A0H2ZX45_MYCA1</name>
<dbReference type="KEGG" id="mav:MAV_2107"/>
<dbReference type="Proteomes" id="UP000001574">
    <property type="component" value="Chromosome"/>
</dbReference>
<dbReference type="HOGENOM" id="CLU_3081990_0_0_11"/>
<gene>
    <name evidence="2" type="ordered locus">MAV_2107</name>
</gene>
<accession>A0A0H2ZX45</accession>
<organism evidence="2 3">
    <name type="scientific">Mycobacterium avium (strain 104)</name>
    <dbReference type="NCBI Taxonomy" id="243243"/>
    <lineage>
        <taxon>Bacteria</taxon>
        <taxon>Bacillati</taxon>
        <taxon>Actinomycetota</taxon>
        <taxon>Actinomycetes</taxon>
        <taxon>Mycobacteriales</taxon>
        <taxon>Mycobacteriaceae</taxon>
        <taxon>Mycobacterium</taxon>
        <taxon>Mycobacterium avium complex (MAC)</taxon>
    </lineage>
</organism>